<sequence length="656" mass="75906">MVITLTLGIICLLLYILYFILNGIHSRYWKVRGVPCVKQPFLGNAYNTFILKQSIGSILRKHYFQFDEPFFGFMTFGTPHLIIKCPDLIKNILVRDFNHFQDRHVTFEEEMDDFSSNMIFFMKHPKWKMFRSKTTSVFSSKNLKSMYPQMQVVTKNLIDFMNSKSKASTNIVNLFAKYTTQTGLMVAFGVDSNSFQDNDTPFVSAGKDSFNVSFATIIAVLCHRWKFRLGYIFKPQIVTSSLMTFLKKAFIHILEERKSLNNYRGDFVDFLIKFKNESNVGSDLNKICIQVICDSEIVALATQFLLAGYESANITISLAVYELALNKSIQTKLREEILSNLDPEGDISYDAVNTMQYLDKIVYEMVITLTLGIICLLLYILYFILNGIHSRYWKVRGVPCVKQPFLGNAYNTFILKQSIGSILRKHYFQFDEPFFGFMTFGTPHLIIKCPDLIKNILVRDFNHFQDRHVTFEEEMDDFSSNMIFFMKHPKWKMFRSKTTSVFSSKNLKSMYPQMQVVTKNLIDFMNSKSKASTNIVNLFAKYTTQTGLMVAFGVDSNSFQDNDTPFVSAGKDSFNVSFATIIAVLCHRWKFRLGYIFKPQIVTSSLMTFLKKAFIHILEERKSLNNYRGDFVDFLIKFKNESNVGSDLNKICIQVI</sequence>
<name>A0ACB9TFI5_HOLOL</name>
<accession>A0ACB9TFI5</accession>
<dbReference type="EMBL" id="CM043017">
    <property type="protein sequence ID" value="KAI4465555.1"/>
    <property type="molecule type" value="Genomic_DNA"/>
</dbReference>
<protein>
    <submittedName>
        <fullName evidence="1">Cytochrome p450</fullName>
    </submittedName>
</protein>
<reference evidence="1" key="1">
    <citation type="submission" date="2022-04" db="EMBL/GenBank/DDBJ databases">
        <title>Chromosome-scale genome assembly of Holotrichia oblita Faldermann.</title>
        <authorList>
            <person name="Rongchong L."/>
        </authorList>
    </citation>
    <scope>NUCLEOTIDE SEQUENCE</scope>
    <source>
        <strain evidence="1">81SQS9</strain>
    </source>
</reference>
<gene>
    <name evidence="1" type="ORF">MML48_3g00007912</name>
</gene>
<dbReference type="Proteomes" id="UP001056778">
    <property type="component" value="Chromosome 3"/>
</dbReference>
<keyword evidence="2" id="KW-1185">Reference proteome</keyword>
<organism evidence="1 2">
    <name type="scientific">Holotrichia oblita</name>
    <name type="common">Chafer beetle</name>
    <dbReference type="NCBI Taxonomy" id="644536"/>
    <lineage>
        <taxon>Eukaryota</taxon>
        <taxon>Metazoa</taxon>
        <taxon>Ecdysozoa</taxon>
        <taxon>Arthropoda</taxon>
        <taxon>Hexapoda</taxon>
        <taxon>Insecta</taxon>
        <taxon>Pterygota</taxon>
        <taxon>Neoptera</taxon>
        <taxon>Endopterygota</taxon>
        <taxon>Coleoptera</taxon>
        <taxon>Polyphaga</taxon>
        <taxon>Scarabaeiformia</taxon>
        <taxon>Scarabaeidae</taxon>
        <taxon>Melolonthinae</taxon>
        <taxon>Holotrichia</taxon>
    </lineage>
</organism>
<evidence type="ECO:0000313" key="1">
    <source>
        <dbReference type="EMBL" id="KAI4465555.1"/>
    </source>
</evidence>
<proteinExistence type="predicted"/>
<evidence type="ECO:0000313" key="2">
    <source>
        <dbReference type="Proteomes" id="UP001056778"/>
    </source>
</evidence>
<comment type="caution">
    <text evidence="1">The sequence shown here is derived from an EMBL/GenBank/DDBJ whole genome shotgun (WGS) entry which is preliminary data.</text>
</comment>